<keyword evidence="2" id="KW-1185">Reference proteome</keyword>
<proteinExistence type="predicted"/>
<protein>
    <submittedName>
        <fullName evidence="1">Uncharacterized protein</fullName>
    </submittedName>
</protein>
<reference evidence="1 2" key="1">
    <citation type="submission" date="2017-06" db="EMBL/GenBank/DDBJ databases">
        <title>Ant-infecting Ophiocordyceps genomes reveal a high diversity of potential behavioral manipulation genes and a possible major role for enterotoxins.</title>
        <authorList>
            <person name="De Bekker C."/>
            <person name="Evans H.C."/>
            <person name="Brachmann A."/>
            <person name="Hughes D.P."/>
        </authorList>
    </citation>
    <scope>NUCLEOTIDE SEQUENCE [LARGE SCALE GENOMIC DNA]</scope>
    <source>
        <strain evidence="1 2">Map16</strain>
    </source>
</reference>
<comment type="caution">
    <text evidence="1">The sequence shown here is derived from an EMBL/GenBank/DDBJ whole genome shotgun (WGS) entry which is preliminary data.</text>
</comment>
<accession>A0A2C5ZGD3</accession>
<dbReference type="EMBL" id="NJES01000077">
    <property type="protein sequence ID" value="PHH78494.1"/>
    <property type="molecule type" value="Genomic_DNA"/>
</dbReference>
<dbReference type="Proteomes" id="UP000226431">
    <property type="component" value="Unassembled WGS sequence"/>
</dbReference>
<gene>
    <name evidence="1" type="ORF">CDD80_6762</name>
</gene>
<evidence type="ECO:0000313" key="2">
    <source>
        <dbReference type="Proteomes" id="UP000226431"/>
    </source>
</evidence>
<evidence type="ECO:0000313" key="1">
    <source>
        <dbReference type="EMBL" id="PHH78494.1"/>
    </source>
</evidence>
<dbReference type="AlphaFoldDB" id="A0A2C5ZGD3"/>
<name>A0A2C5ZGD3_9HYPO</name>
<organism evidence="1 2">
    <name type="scientific">Ophiocordyceps camponoti-rufipedis</name>
    <dbReference type="NCBI Taxonomy" id="2004952"/>
    <lineage>
        <taxon>Eukaryota</taxon>
        <taxon>Fungi</taxon>
        <taxon>Dikarya</taxon>
        <taxon>Ascomycota</taxon>
        <taxon>Pezizomycotina</taxon>
        <taxon>Sordariomycetes</taxon>
        <taxon>Hypocreomycetidae</taxon>
        <taxon>Hypocreales</taxon>
        <taxon>Ophiocordycipitaceae</taxon>
        <taxon>Ophiocordyceps</taxon>
    </lineage>
</organism>
<sequence>MTSRNTARIRQRLRALVFKVETQRTCQALNGTGFTCFSLINTQHNNKHRGYKVSARTDGTWTTKRGKATTAESTADFVKEYEVRPKEEDPAAGL</sequence>